<organism evidence="8">
    <name type="scientific">hydrothermal vent metagenome</name>
    <dbReference type="NCBI Taxonomy" id="652676"/>
    <lineage>
        <taxon>unclassified sequences</taxon>
        <taxon>metagenomes</taxon>
        <taxon>ecological metagenomes</taxon>
    </lineage>
</organism>
<dbReference type="NCBIfam" id="TIGR00229">
    <property type="entry name" value="sensory_box"/>
    <property type="match status" value="2"/>
</dbReference>
<keyword evidence="5" id="KW-0418">Kinase</keyword>
<dbReference type="CDD" id="cd00130">
    <property type="entry name" value="PAS"/>
    <property type="match status" value="4"/>
</dbReference>
<dbReference type="GO" id="GO:0006355">
    <property type="term" value="P:regulation of DNA-templated transcription"/>
    <property type="evidence" value="ECO:0007669"/>
    <property type="project" value="InterPro"/>
</dbReference>
<dbReference type="AlphaFoldDB" id="A0A3B0VC16"/>
<dbReference type="EMBL" id="UOET01000359">
    <property type="protein sequence ID" value="VAW29394.1"/>
    <property type="molecule type" value="Genomic_DNA"/>
</dbReference>
<dbReference type="InterPro" id="IPR035965">
    <property type="entry name" value="PAS-like_dom_sf"/>
</dbReference>
<reference evidence="8" key="1">
    <citation type="submission" date="2018-06" db="EMBL/GenBank/DDBJ databases">
        <authorList>
            <person name="Zhirakovskaya E."/>
        </authorList>
    </citation>
    <scope>NUCLEOTIDE SEQUENCE</scope>
</reference>
<dbReference type="Gene3D" id="2.10.70.100">
    <property type="match status" value="2"/>
</dbReference>
<feature type="domain" description="PAC" evidence="7">
    <location>
        <begin position="455"/>
        <end position="513"/>
    </location>
</feature>
<comment type="catalytic activity">
    <reaction evidence="1">
        <text>ATP + protein L-histidine = ADP + protein N-phospho-L-histidine.</text>
        <dbReference type="EC" id="2.7.13.3"/>
    </reaction>
</comment>
<dbReference type="GO" id="GO:0004673">
    <property type="term" value="F:protein histidine kinase activity"/>
    <property type="evidence" value="ECO:0007669"/>
    <property type="project" value="UniProtKB-EC"/>
</dbReference>
<dbReference type="InterPro" id="IPR052162">
    <property type="entry name" value="Sensor_kinase/Photoreceptor"/>
</dbReference>
<dbReference type="PANTHER" id="PTHR43304">
    <property type="entry name" value="PHYTOCHROME-LIKE PROTEIN CPH1"/>
    <property type="match status" value="1"/>
</dbReference>
<feature type="domain" description="PAS" evidence="6">
    <location>
        <begin position="10"/>
        <end position="80"/>
    </location>
</feature>
<gene>
    <name evidence="8" type="ORF">MNBD_BACTEROID07-246</name>
</gene>
<dbReference type="InterPro" id="IPR000700">
    <property type="entry name" value="PAS-assoc_C"/>
</dbReference>
<keyword evidence="4" id="KW-0808">Transferase</keyword>
<dbReference type="EC" id="2.7.13.3" evidence="2"/>
<protein>
    <recommendedName>
        <fullName evidence="2">histidine kinase</fullName>
        <ecNumber evidence="2">2.7.13.3</ecNumber>
    </recommendedName>
</protein>
<dbReference type="InterPro" id="IPR013655">
    <property type="entry name" value="PAS_fold_3"/>
</dbReference>
<feature type="domain" description="PAC" evidence="7">
    <location>
        <begin position="208"/>
        <end position="260"/>
    </location>
</feature>
<dbReference type="SMART" id="SM00086">
    <property type="entry name" value="PAC"/>
    <property type="match status" value="4"/>
</dbReference>
<keyword evidence="3" id="KW-0597">Phosphoprotein</keyword>
<dbReference type="InterPro" id="IPR000014">
    <property type="entry name" value="PAS"/>
</dbReference>
<evidence type="ECO:0000256" key="1">
    <source>
        <dbReference type="ARBA" id="ARBA00000085"/>
    </source>
</evidence>
<dbReference type="InterPro" id="IPR013767">
    <property type="entry name" value="PAS_fold"/>
</dbReference>
<evidence type="ECO:0000259" key="7">
    <source>
        <dbReference type="PROSITE" id="PS50113"/>
    </source>
</evidence>
<evidence type="ECO:0000313" key="8">
    <source>
        <dbReference type="EMBL" id="VAW29394.1"/>
    </source>
</evidence>
<sequence>MKEKQELRKENNRWEKLIEHLPVMIFELNLHNELTYTSQRIFELLGYRTEELTGKNAVELFHPDDRERLLGNIRKKREGTLQENTKYRIRKKNGEYITATFHSSPILQQGKPVGVMGVAIDISEKEKLEKKLADSEARYRSLFTNAPLGIYRSTPNGKITVANAAFMKMIGYSSPEELNKLNLEEQDHQSGFGRTLFKKKLEEEGEITGQESVWTRKDGTRIWVRENAILIKDTQGKPLYYDGVVEDITFRKNTESLLHRQRNLLDIAQQMAHMGSWEEDLLTGAVLWSDEEYKIFELPKETPVSESLFFSYVHPDDRHLLQKRMEMFNCDAGEFETEYRLVVNGKEKWIRSIMTSHCDKNGKVIRLYGIDMDITKEKKQQLRLEKESQILEKTQELGRIGSWELDVKTKEVKASKVLIELYGLLPKERYTLTDFTRRIHPDDLKERVLATDNWKVLEEGAFHSTYRLLVNGKTIWINAAGEVIFDKNGKPESMIAAVQDISWQKDKELKLKRLEQEKEAIIRAIPDMIFVFDREGVYRDFIPGISVQPLIPPEKFMGKK</sequence>
<dbReference type="InterPro" id="IPR001610">
    <property type="entry name" value="PAC"/>
</dbReference>
<evidence type="ECO:0000259" key="6">
    <source>
        <dbReference type="PROSITE" id="PS50112"/>
    </source>
</evidence>
<evidence type="ECO:0000256" key="4">
    <source>
        <dbReference type="ARBA" id="ARBA00022679"/>
    </source>
</evidence>
<evidence type="ECO:0000256" key="3">
    <source>
        <dbReference type="ARBA" id="ARBA00022553"/>
    </source>
</evidence>
<feature type="domain" description="PAC" evidence="7">
    <location>
        <begin position="333"/>
        <end position="386"/>
    </location>
</feature>
<dbReference type="SMART" id="SM00091">
    <property type="entry name" value="PAS"/>
    <property type="match status" value="4"/>
</dbReference>
<evidence type="ECO:0000256" key="5">
    <source>
        <dbReference type="ARBA" id="ARBA00022777"/>
    </source>
</evidence>
<dbReference type="SUPFAM" id="SSF55785">
    <property type="entry name" value="PYP-like sensor domain (PAS domain)"/>
    <property type="match status" value="4"/>
</dbReference>
<accession>A0A3B0VC16</accession>
<dbReference type="Pfam" id="PF13426">
    <property type="entry name" value="PAS_9"/>
    <property type="match status" value="1"/>
</dbReference>
<dbReference type="Gene3D" id="3.30.450.20">
    <property type="entry name" value="PAS domain"/>
    <property type="match status" value="4"/>
</dbReference>
<evidence type="ECO:0000256" key="2">
    <source>
        <dbReference type="ARBA" id="ARBA00012438"/>
    </source>
</evidence>
<feature type="domain" description="PAC" evidence="7">
    <location>
        <begin position="83"/>
        <end position="134"/>
    </location>
</feature>
<dbReference type="Pfam" id="PF08447">
    <property type="entry name" value="PAS_3"/>
    <property type="match status" value="2"/>
</dbReference>
<dbReference type="PROSITE" id="PS50113">
    <property type="entry name" value="PAC"/>
    <property type="match status" value="4"/>
</dbReference>
<proteinExistence type="predicted"/>
<feature type="non-terminal residue" evidence="8">
    <location>
        <position position="560"/>
    </location>
</feature>
<dbReference type="PANTHER" id="PTHR43304:SF1">
    <property type="entry name" value="PAC DOMAIN-CONTAINING PROTEIN"/>
    <property type="match status" value="1"/>
</dbReference>
<dbReference type="Pfam" id="PF00989">
    <property type="entry name" value="PAS"/>
    <property type="match status" value="1"/>
</dbReference>
<name>A0A3B0VC16_9ZZZZ</name>
<dbReference type="PROSITE" id="PS50112">
    <property type="entry name" value="PAS"/>
    <property type="match status" value="2"/>
</dbReference>
<feature type="domain" description="PAS" evidence="6">
    <location>
        <begin position="135"/>
        <end position="180"/>
    </location>
</feature>